<sequence length="518" mass="58271">DENLEIASYDRSKNSITLEAATPLNNDYLKKYTRITVTSIIGASDALNIIASSKGDWGEDIIVRSIPVSQAKTQIIENPADSDQYRIKNKNGFYNGAIVVFDNGTKKQYRRVTNLLDDIITLSTTLDGDVVDTESIPNKTLSTCEFTLKVNYKEETDIFNYMSMNPDTSNYFMKVVNDSSKFIKLESPYSSSGDFTRTDPFDMPTNNTMLNGKLFITLSDGNNGTISGLTPADFIGIDEGPGKRSGIKAFNDIDEVNIITAPGITDPDVQLELVSHCENRKDRFAVLDVPENYQSISKVQGHRDIFDSSYAAIYHPWMKIYDLLEKKKIFIPPSGSIMGIYSRSDQTRGVHKAPANEKVQNITDLKYKLNTGEQDLLNPKGVNLIRVFPGRGIRVWGARTVSSNTLWKYINVRRLFIYIEESIEKGTQWVVFEPNDEKLWARVRATITQFLTGVWRDGALMGTKAEEAFYVKCDRTTMTQDDIDNGRLICEIGISPVKPAEFVIFRITQWTGGSEVTE</sequence>
<gene>
    <name evidence="1" type="ORF">C5S46_07360</name>
</gene>
<organism evidence="1 2">
    <name type="scientific">Candidatus Methanomarinus sp</name>
    <dbReference type="NCBI Taxonomy" id="3386244"/>
    <lineage>
        <taxon>Archaea</taxon>
        <taxon>Methanobacteriati</taxon>
        <taxon>Methanobacteriota</taxon>
        <taxon>Stenosarchaea group</taxon>
        <taxon>Methanomicrobia</taxon>
        <taxon>Methanosarcinales</taxon>
        <taxon>ANME-2 cluster</taxon>
        <taxon>Candidatus Methanocomedenaceae</taxon>
        <taxon>Candidatus Methanomarinus</taxon>
    </lineage>
</organism>
<evidence type="ECO:0000313" key="1">
    <source>
        <dbReference type="EMBL" id="TKY91144.1"/>
    </source>
</evidence>
<proteinExistence type="predicted"/>
<evidence type="ECO:0000313" key="2">
    <source>
        <dbReference type="Proteomes" id="UP000315423"/>
    </source>
</evidence>
<accession>A0AC61S911</accession>
<name>A0AC61S911_9EURY</name>
<comment type="caution">
    <text evidence="1">The sequence shown here is derived from an EMBL/GenBank/DDBJ whole genome shotgun (WGS) entry which is preliminary data.</text>
</comment>
<feature type="non-terminal residue" evidence="1">
    <location>
        <position position="1"/>
    </location>
</feature>
<dbReference type="Proteomes" id="UP000315423">
    <property type="component" value="Unassembled WGS sequence"/>
</dbReference>
<protein>
    <submittedName>
        <fullName evidence="1">Phage tail sheath family protein</fullName>
    </submittedName>
</protein>
<dbReference type="EMBL" id="QYBA01000253">
    <property type="protein sequence ID" value="TKY91144.1"/>
    <property type="molecule type" value="Genomic_DNA"/>
</dbReference>
<reference evidence="1" key="1">
    <citation type="submission" date="2018-09" db="EMBL/GenBank/DDBJ databases">
        <title>A genomic encyclopedia of anaerobic methanotrophic archaea.</title>
        <authorList>
            <person name="Skennerton C.T."/>
            <person name="Chadwick G.L."/>
            <person name="Laso-Perez R."/>
            <person name="Leu A.O."/>
            <person name="Speth D.R."/>
            <person name="Yu H."/>
            <person name="Morgan-Lang C."/>
            <person name="Hatzenpichler R."/>
            <person name="Goudeau D."/>
            <person name="Malmstrom R."/>
            <person name="Woyke T."/>
            <person name="Hallam S."/>
            <person name="Tyson G.W."/>
            <person name="Wegener G."/>
            <person name="Boetius A."/>
            <person name="Orphan V.J."/>
        </authorList>
    </citation>
    <scope>NUCLEOTIDE SEQUENCE</scope>
    <source>
        <strain evidence="1">CONS3730D10UFb2</strain>
    </source>
</reference>